<keyword evidence="3" id="KW-1185">Reference proteome</keyword>
<name>A0A4C1TBB6_EUMVA</name>
<dbReference type="AlphaFoldDB" id="A0A4C1TBB6"/>
<accession>A0A4C1TBB6</accession>
<reference evidence="2 3" key="1">
    <citation type="journal article" date="2019" name="Commun. Biol.">
        <title>The bagworm genome reveals a unique fibroin gene that provides high tensile strength.</title>
        <authorList>
            <person name="Kono N."/>
            <person name="Nakamura H."/>
            <person name="Ohtoshi R."/>
            <person name="Tomita M."/>
            <person name="Numata K."/>
            <person name="Arakawa K."/>
        </authorList>
    </citation>
    <scope>NUCLEOTIDE SEQUENCE [LARGE SCALE GENOMIC DNA]</scope>
</reference>
<sequence>MTTRFNGPSFATPVRGSDDTLTTPIPCKAQDRKCKVSDSTPSVRRLSWTVFQQGPSLITGRHPGTRHVRFQNIYYYDSSEELDDIGVPQRFRNSARIAACKVYAVVFVDKSSSRERPQSFVNGADLHSARRLRCCGRAAATAQPPEPVRYGAHFYTALKSFPTATVQKSTIIYILFLFMRYQENEFIDSL</sequence>
<feature type="region of interest" description="Disordered" evidence="1">
    <location>
        <begin position="1"/>
        <end position="25"/>
    </location>
</feature>
<comment type="caution">
    <text evidence="2">The sequence shown here is derived from an EMBL/GenBank/DDBJ whole genome shotgun (WGS) entry which is preliminary data.</text>
</comment>
<gene>
    <name evidence="2" type="ORF">EVAR_6293_1</name>
</gene>
<evidence type="ECO:0000313" key="3">
    <source>
        <dbReference type="Proteomes" id="UP000299102"/>
    </source>
</evidence>
<protein>
    <submittedName>
        <fullName evidence="2">Uncharacterized protein</fullName>
    </submittedName>
</protein>
<proteinExistence type="predicted"/>
<organism evidence="2 3">
    <name type="scientific">Eumeta variegata</name>
    <name type="common">Bagworm moth</name>
    <name type="synonym">Eumeta japonica</name>
    <dbReference type="NCBI Taxonomy" id="151549"/>
    <lineage>
        <taxon>Eukaryota</taxon>
        <taxon>Metazoa</taxon>
        <taxon>Ecdysozoa</taxon>
        <taxon>Arthropoda</taxon>
        <taxon>Hexapoda</taxon>
        <taxon>Insecta</taxon>
        <taxon>Pterygota</taxon>
        <taxon>Neoptera</taxon>
        <taxon>Endopterygota</taxon>
        <taxon>Lepidoptera</taxon>
        <taxon>Glossata</taxon>
        <taxon>Ditrysia</taxon>
        <taxon>Tineoidea</taxon>
        <taxon>Psychidae</taxon>
        <taxon>Oiketicinae</taxon>
        <taxon>Eumeta</taxon>
    </lineage>
</organism>
<dbReference type="Proteomes" id="UP000299102">
    <property type="component" value="Unassembled WGS sequence"/>
</dbReference>
<evidence type="ECO:0000256" key="1">
    <source>
        <dbReference type="SAM" id="MobiDB-lite"/>
    </source>
</evidence>
<dbReference type="EMBL" id="BGZK01000042">
    <property type="protein sequence ID" value="GBP10738.1"/>
    <property type="molecule type" value="Genomic_DNA"/>
</dbReference>
<evidence type="ECO:0000313" key="2">
    <source>
        <dbReference type="EMBL" id="GBP10738.1"/>
    </source>
</evidence>